<dbReference type="AlphaFoldDB" id="A0A2P2PMI3"/>
<protein>
    <submittedName>
        <fullName evidence="1">Uncharacterized protein</fullName>
    </submittedName>
</protein>
<accession>A0A2P2PMI3</accession>
<organism evidence="1">
    <name type="scientific">Rhizophora mucronata</name>
    <name type="common">Asiatic mangrove</name>
    <dbReference type="NCBI Taxonomy" id="61149"/>
    <lineage>
        <taxon>Eukaryota</taxon>
        <taxon>Viridiplantae</taxon>
        <taxon>Streptophyta</taxon>
        <taxon>Embryophyta</taxon>
        <taxon>Tracheophyta</taxon>
        <taxon>Spermatophyta</taxon>
        <taxon>Magnoliopsida</taxon>
        <taxon>eudicotyledons</taxon>
        <taxon>Gunneridae</taxon>
        <taxon>Pentapetalae</taxon>
        <taxon>rosids</taxon>
        <taxon>fabids</taxon>
        <taxon>Malpighiales</taxon>
        <taxon>Rhizophoraceae</taxon>
        <taxon>Rhizophora</taxon>
    </lineage>
</organism>
<reference evidence="1" key="1">
    <citation type="submission" date="2018-02" db="EMBL/GenBank/DDBJ databases">
        <title>Rhizophora mucronata_Transcriptome.</title>
        <authorList>
            <person name="Meera S.P."/>
            <person name="Sreeshan A."/>
            <person name="Augustine A."/>
        </authorList>
    </citation>
    <scope>NUCLEOTIDE SEQUENCE</scope>
    <source>
        <tissue evidence="1">Leaf</tissue>
    </source>
</reference>
<evidence type="ECO:0000313" key="1">
    <source>
        <dbReference type="EMBL" id="MBX55881.1"/>
    </source>
</evidence>
<proteinExistence type="predicted"/>
<dbReference type="EMBL" id="GGEC01075397">
    <property type="protein sequence ID" value="MBX55881.1"/>
    <property type="molecule type" value="Transcribed_RNA"/>
</dbReference>
<name>A0A2P2PMI3_RHIMU</name>
<sequence>MTLDLPRFSHLNPEIGKHSKALQKLMSKG</sequence>